<protein>
    <recommendedName>
        <fullName evidence="2">NADH:ubiquinone oxidoreductase intermediate-associated protein 30 domain-containing protein</fullName>
    </recommendedName>
</protein>
<organism evidence="3 4">
    <name type="scientific">Symbiodinium pilosum</name>
    <name type="common">Dinoflagellate</name>
    <dbReference type="NCBI Taxonomy" id="2952"/>
    <lineage>
        <taxon>Eukaryota</taxon>
        <taxon>Sar</taxon>
        <taxon>Alveolata</taxon>
        <taxon>Dinophyceae</taxon>
        <taxon>Suessiales</taxon>
        <taxon>Symbiodiniaceae</taxon>
        <taxon>Symbiodinium</taxon>
    </lineage>
</organism>
<evidence type="ECO:0000259" key="2">
    <source>
        <dbReference type="Pfam" id="PF08547"/>
    </source>
</evidence>
<proteinExistence type="predicted"/>
<dbReference type="AlphaFoldDB" id="A0A812NT00"/>
<dbReference type="InterPro" id="IPR013857">
    <property type="entry name" value="NADH-UbQ_OxRdtase-assoc_prot30"/>
</dbReference>
<feature type="chain" id="PRO_5032281190" description="NADH:ubiquinone oxidoreductase intermediate-associated protein 30 domain-containing protein" evidence="1">
    <location>
        <begin position="20"/>
        <end position="140"/>
    </location>
</feature>
<name>A0A812NT00_SYMPI</name>
<comment type="caution">
    <text evidence="3">The sequence shown here is derived from an EMBL/GenBank/DDBJ whole genome shotgun (WGS) entry which is preliminary data.</text>
</comment>
<gene>
    <name evidence="3" type="ORF">SPIL2461_LOCUS7559</name>
</gene>
<reference evidence="3" key="1">
    <citation type="submission" date="2021-02" db="EMBL/GenBank/DDBJ databases">
        <authorList>
            <person name="Dougan E. K."/>
            <person name="Rhodes N."/>
            <person name="Thang M."/>
            <person name="Chan C."/>
        </authorList>
    </citation>
    <scope>NUCLEOTIDE SEQUENCE</scope>
</reference>
<evidence type="ECO:0000313" key="4">
    <source>
        <dbReference type="Proteomes" id="UP000649617"/>
    </source>
</evidence>
<dbReference type="EMBL" id="CAJNIZ010011929">
    <property type="protein sequence ID" value="CAE7326763.1"/>
    <property type="molecule type" value="Genomic_DNA"/>
</dbReference>
<accession>A0A812NT00</accession>
<evidence type="ECO:0000313" key="3">
    <source>
        <dbReference type="EMBL" id="CAE7326763.1"/>
    </source>
</evidence>
<sequence>MAWWGPVSFVLVLVQRADAFHVVDASPRRPQLRTPNPNLWPLKAVGEAAEDGSGSLHVPLFRFSDSGCAALDQFERIDDVIMGGVSKSSLSPDSNGAAWRGLVRTEGGGFCGQRTRPKPFHVQLRGCSFMHIRNLHCILL</sequence>
<dbReference type="OrthoDB" id="443731at2759"/>
<keyword evidence="4" id="KW-1185">Reference proteome</keyword>
<evidence type="ECO:0000256" key="1">
    <source>
        <dbReference type="SAM" id="SignalP"/>
    </source>
</evidence>
<dbReference type="Proteomes" id="UP000649617">
    <property type="component" value="Unassembled WGS sequence"/>
</dbReference>
<feature type="signal peptide" evidence="1">
    <location>
        <begin position="1"/>
        <end position="19"/>
    </location>
</feature>
<dbReference type="Pfam" id="PF08547">
    <property type="entry name" value="CIA30"/>
    <property type="match status" value="1"/>
</dbReference>
<keyword evidence="1" id="KW-0732">Signal</keyword>
<feature type="domain" description="NADH:ubiquinone oxidoreductase intermediate-associated protein 30" evidence="2">
    <location>
        <begin position="70"/>
        <end position="133"/>
    </location>
</feature>